<feature type="domain" description="Aminoacyl-tRNA synthetase class Ia" evidence="13">
    <location>
        <begin position="94"/>
        <end position="723"/>
    </location>
</feature>
<dbReference type="RefSeq" id="XP_022655201.1">
    <property type="nucleotide sequence ID" value="XM_022799466.1"/>
</dbReference>
<dbReference type="Gene3D" id="1.10.287.380">
    <property type="entry name" value="Valyl-tRNA synthetase, C-terminal domain"/>
    <property type="match status" value="1"/>
</dbReference>
<evidence type="ECO:0000259" key="13">
    <source>
        <dbReference type="Pfam" id="PF00133"/>
    </source>
</evidence>
<feature type="region of interest" description="Disordered" evidence="12">
    <location>
        <begin position="1"/>
        <end position="81"/>
    </location>
</feature>
<evidence type="ECO:0000259" key="14">
    <source>
        <dbReference type="Pfam" id="PF08264"/>
    </source>
</evidence>
<dbReference type="Gene3D" id="1.10.730.10">
    <property type="entry name" value="Isoleucyl-tRNA Synthetase, Domain 1"/>
    <property type="match status" value="1"/>
</dbReference>
<dbReference type="InterPro" id="IPR002300">
    <property type="entry name" value="aa-tRNA-synth_Ia"/>
</dbReference>
<keyword evidence="6 11" id="KW-0648">Protein biosynthesis</keyword>
<keyword evidence="4 11" id="KW-0547">Nucleotide-binding</keyword>
<dbReference type="InterPro" id="IPR013155">
    <property type="entry name" value="M/V/L/I-tRNA-synth_anticd-bd"/>
</dbReference>
<evidence type="ECO:0000313" key="16">
    <source>
        <dbReference type="Proteomes" id="UP000594260"/>
    </source>
</evidence>
<evidence type="ECO:0000256" key="11">
    <source>
        <dbReference type="RuleBase" id="RU363035"/>
    </source>
</evidence>
<keyword evidence="16" id="KW-1185">Reference proteome</keyword>
<name>A0A7M7JRQ8_VARDE</name>
<reference evidence="15" key="1">
    <citation type="submission" date="2021-01" db="UniProtKB">
        <authorList>
            <consortium name="EnsemblMetazoa"/>
        </authorList>
    </citation>
    <scope>IDENTIFICATION</scope>
</reference>
<dbReference type="HAMAP" id="MF_02004">
    <property type="entry name" value="Val_tRNA_synth_type1"/>
    <property type="match status" value="1"/>
</dbReference>
<dbReference type="OrthoDB" id="629407at2759"/>
<evidence type="ECO:0000256" key="4">
    <source>
        <dbReference type="ARBA" id="ARBA00022741"/>
    </source>
</evidence>
<dbReference type="CDD" id="cd00817">
    <property type="entry name" value="ValRS_core"/>
    <property type="match status" value="1"/>
</dbReference>
<dbReference type="FunFam" id="1.10.730.10:FF:000009">
    <property type="entry name" value="Valine--tRNA ligase, mitochondrial"/>
    <property type="match status" value="1"/>
</dbReference>
<evidence type="ECO:0000256" key="6">
    <source>
        <dbReference type="ARBA" id="ARBA00022917"/>
    </source>
</evidence>
<dbReference type="GeneID" id="111247919"/>
<organism evidence="15 16">
    <name type="scientific">Varroa destructor</name>
    <name type="common">Honeybee mite</name>
    <dbReference type="NCBI Taxonomy" id="109461"/>
    <lineage>
        <taxon>Eukaryota</taxon>
        <taxon>Metazoa</taxon>
        <taxon>Ecdysozoa</taxon>
        <taxon>Arthropoda</taxon>
        <taxon>Chelicerata</taxon>
        <taxon>Arachnida</taxon>
        <taxon>Acari</taxon>
        <taxon>Parasitiformes</taxon>
        <taxon>Mesostigmata</taxon>
        <taxon>Gamasina</taxon>
        <taxon>Dermanyssoidea</taxon>
        <taxon>Varroidae</taxon>
        <taxon>Varroa</taxon>
    </lineage>
</organism>
<dbReference type="GO" id="GO:0005829">
    <property type="term" value="C:cytosol"/>
    <property type="evidence" value="ECO:0007669"/>
    <property type="project" value="TreeGrafter"/>
</dbReference>
<evidence type="ECO:0000256" key="2">
    <source>
        <dbReference type="ARBA" id="ARBA00013169"/>
    </source>
</evidence>
<dbReference type="FunFam" id="3.40.50.620:FF:000119">
    <property type="entry name" value="Putative valine--tRNA ligase-like"/>
    <property type="match status" value="1"/>
</dbReference>
<dbReference type="SUPFAM" id="SSF47323">
    <property type="entry name" value="Anticodon-binding domain of a subclass of class I aminoacyl-tRNA synthetases"/>
    <property type="match status" value="1"/>
</dbReference>
<dbReference type="CDD" id="cd07962">
    <property type="entry name" value="Anticodon_Ia_Val"/>
    <property type="match status" value="1"/>
</dbReference>
<dbReference type="KEGG" id="vde:111247919"/>
<dbReference type="InterPro" id="IPR033705">
    <property type="entry name" value="Anticodon_Ia_Val"/>
</dbReference>
<dbReference type="SUPFAM" id="SSF50677">
    <property type="entry name" value="ValRS/IleRS/LeuRS editing domain"/>
    <property type="match status" value="1"/>
</dbReference>
<dbReference type="Pfam" id="PF00133">
    <property type="entry name" value="tRNA-synt_1"/>
    <property type="match status" value="1"/>
</dbReference>
<dbReference type="Proteomes" id="UP000594260">
    <property type="component" value="Unplaced"/>
</dbReference>
<evidence type="ECO:0000313" key="15">
    <source>
        <dbReference type="EnsemblMetazoa" id="XP_022655201"/>
    </source>
</evidence>
<dbReference type="InParanoid" id="A0A7M7JRQ8"/>
<evidence type="ECO:0000256" key="8">
    <source>
        <dbReference type="ARBA" id="ARBA00024407"/>
    </source>
</evidence>
<dbReference type="CTD" id="45783"/>
<dbReference type="InterPro" id="IPR002303">
    <property type="entry name" value="Valyl-tRNA_ligase"/>
</dbReference>
<evidence type="ECO:0000256" key="7">
    <source>
        <dbReference type="ARBA" id="ARBA00023146"/>
    </source>
</evidence>
<dbReference type="InterPro" id="IPR014729">
    <property type="entry name" value="Rossmann-like_a/b/a_fold"/>
</dbReference>
<comment type="similarity">
    <text evidence="1 11">Belongs to the class-I aminoacyl-tRNA synthetase family.</text>
</comment>
<evidence type="ECO:0000256" key="12">
    <source>
        <dbReference type="SAM" id="MobiDB-lite"/>
    </source>
</evidence>
<dbReference type="GO" id="GO:0002161">
    <property type="term" value="F:aminoacyl-tRNA deacylase activity"/>
    <property type="evidence" value="ECO:0007669"/>
    <property type="project" value="InterPro"/>
</dbReference>
<protein>
    <recommendedName>
        <fullName evidence="8">Valine--tRNA ligase</fullName>
        <ecNumber evidence="2">6.1.1.9</ecNumber>
    </recommendedName>
    <alternativeName>
        <fullName evidence="9">Valyl-tRNA synthetase</fullName>
    </alternativeName>
</protein>
<dbReference type="Pfam" id="PF08264">
    <property type="entry name" value="Anticodon_1"/>
    <property type="match status" value="1"/>
</dbReference>
<dbReference type="FunFam" id="3.40.50.620:FF:000020">
    <property type="entry name" value="Valine--tRNA ligase, mitochondrial"/>
    <property type="match status" value="1"/>
</dbReference>
<evidence type="ECO:0000256" key="3">
    <source>
        <dbReference type="ARBA" id="ARBA00022598"/>
    </source>
</evidence>
<dbReference type="AlphaFoldDB" id="A0A7M7JRQ8"/>
<dbReference type="GO" id="GO:0005524">
    <property type="term" value="F:ATP binding"/>
    <property type="evidence" value="ECO:0007669"/>
    <property type="project" value="UniProtKB-KW"/>
</dbReference>
<evidence type="ECO:0000256" key="1">
    <source>
        <dbReference type="ARBA" id="ARBA00005594"/>
    </source>
</evidence>
<dbReference type="NCBIfam" id="TIGR00422">
    <property type="entry name" value="valS"/>
    <property type="match status" value="1"/>
</dbReference>
<comment type="catalytic activity">
    <reaction evidence="10">
        <text>tRNA(Val) + L-valine + ATP = L-valyl-tRNA(Val) + AMP + diphosphate</text>
        <dbReference type="Rhea" id="RHEA:10704"/>
        <dbReference type="Rhea" id="RHEA-COMP:9672"/>
        <dbReference type="Rhea" id="RHEA-COMP:9708"/>
        <dbReference type="ChEBI" id="CHEBI:30616"/>
        <dbReference type="ChEBI" id="CHEBI:33019"/>
        <dbReference type="ChEBI" id="CHEBI:57762"/>
        <dbReference type="ChEBI" id="CHEBI:78442"/>
        <dbReference type="ChEBI" id="CHEBI:78537"/>
        <dbReference type="ChEBI" id="CHEBI:456215"/>
        <dbReference type="EC" id="6.1.1.9"/>
    </reaction>
</comment>
<sequence>MEQQHEKTEKQLKAEAKKAEKLAKFQEKQKKLQEQKEQQAKKGDGEKSATKKDKKEPKETKGTIIYEKQTAPGDKKDISGAMPDSYSPQYVEAQWYSWWEKQGFFKPEYNSPDILAENSKGKFVIVIPPPNVTGSLHIGHALTSAIQDTLTRWHRMQGKTTLWNPGCDHAGIATQVVVEKKLAREQGITRHVIGRERFIQEVWKWRDEKADRIYDQLKALGCSVDFSRAVFTMDAKMCKAVTEAFCRLHEENLIYRANRLVNWSCALSSAISDVEVDKKELPGRTLLFVPGYKDKVEFGVLISFVYKIEGSDDEIVVATTRIETMLGDTAVAVHPNDERYKHLHGKSVIHPFVERKLPIVCDEFVDMTFGTGAVKITPAHDYTDYEVGKRHNLPFINIMDENGVISAGCGKFSGMKRFDARKAVLEELKKLGLYRETKDNPMVVPMCSRSKDIVEPILKVQWYVNCKEMAAQAVNDVKEGTLRIVPEPQIKIWNYFLENIQDWCISRQLWWGHRIPAYYVTLKSKPNPEGSWNSNEYWISGRTRDEALSKAAAQFKVALEEIILEQDEDVLDTWFSSGLFPFSIFGWPDATIDLQAFYPGSLLETGHDIIFFWVARMVMLGTKLLGQLPFREVLLHSIVRDAHGRKMSKSLGNVIDPLDVIKGITLERLQATLDNSNLDPNEISKAKEGQKRDYPKGIPECGTDALRFALCAHMSQGRDINLDINRVEGYRFFCNKLWNATKFALTYLGADFKPPDSPSERLPMDRWILSRLAFAAANANKGLTEYDFPLTTTACYSFWLYELCDVYLESLKPVFQSESDAAKTAAVQTLYICLDTGLRLLHPMMPFITEELWQRLPRGLNDAPSICVASYPLESEVPGGRDEQIEKDVAFVLDLVHKVRSMRSDYNLTRAQKVDLFVKCPEDTARVVTEHAITIITLTTSLSCQVVQTPPEGCAITTIGNAEAHLLLKGVVNPAKEKERLSKKESVLKQSLAKLQESMALTDYADKVPLEVQKSNFDKCNDINEELKRITDSIRCLTVMGDN</sequence>
<dbReference type="InterPro" id="IPR009080">
    <property type="entry name" value="tRNAsynth_Ia_anticodon-bd"/>
</dbReference>
<dbReference type="InterPro" id="IPR037118">
    <property type="entry name" value="Val-tRNA_synth_C_sf"/>
</dbReference>
<dbReference type="EnsemblMetazoa" id="XM_022799466">
    <property type="protein sequence ID" value="XP_022655201"/>
    <property type="gene ID" value="LOC111247919"/>
</dbReference>
<dbReference type="GO" id="GO:0004832">
    <property type="term" value="F:valine-tRNA ligase activity"/>
    <property type="evidence" value="ECO:0007669"/>
    <property type="project" value="UniProtKB-EC"/>
</dbReference>
<dbReference type="PANTHER" id="PTHR11946">
    <property type="entry name" value="VALYL-TRNA SYNTHETASES"/>
    <property type="match status" value="1"/>
</dbReference>
<dbReference type="PANTHER" id="PTHR11946:SF109">
    <property type="entry name" value="VALINE--TRNA LIGASE"/>
    <property type="match status" value="1"/>
</dbReference>
<dbReference type="Gene3D" id="3.40.50.620">
    <property type="entry name" value="HUPs"/>
    <property type="match status" value="2"/>
</dbReference>
<dbReference type="PROSITE" id="PS00178">
    <property type="entry name" value="AA_TRNA_LIGASE_I"/>
    <property type="match status" value="1"/>
</dbReference>
<dbReference type="FunFam" id="3.90.740.10:FF:000005">
    <property type="entry name" value="Valine--tRNA ligase, mitochondrial"/>
    <property type="match status" value="1"/>
</dbReference>
<evidence type="ECO:0000256" key="5">
    <source>
        <dbReference type="ARBA" id="ARBA00022840"/>
    </source>
</evidence>
<dbReference type="EC" id="6.1.1.9" evidence="2"/>
<dbReference type="GO" id="GO:0006438">
    <property type="term" value="P:valyl-tRNA aminoacylation"/>
    <property type="evidence" value="ECO:0007669"/>
    <property type="project" value="InterPro"/>
</dbReference>
<dbReference type="InterPro" id="IPR001412">
    <property type="entry name" value="aa-tRNA-synth_I_CS"/>
</dbReference>
<evidence type="ECO:0000256" key="9">
    <source>
        <dbReference type="ARBA" id="ARBA00029936"/>
    </source>
</evidence>
<feature type="compositionally biased region" description="Basic and acidic residues" evidence="12">
    <location>
        <begin position="1"/>
        <end position="61"/>
    </location>
</feature>
<dbReference type="OMA" id="LDTWMDS"/>
<keyword evidence="3 11" id="KW-0436">Ligase</keyword>
<dbReference type="FunCoup" id="A0A7M7JRQ8">
    <property type="interactions" value="1786"/>
</dbReference>
<dbReference type="NCBIfam" id="NF004349">
    <property type="entry name" value="PRK05729.1"/>
    <property type="match status" value="1"/>
</dbReference>
<evidence type="ECO:0000256" key="10">
    <source>
        <dbReference type="ARBA" id="ARBA00047552"/>
    </source>
</evidence>
<dbReference type="PRINTS" id="PR00986">
    <property type="entry name" value="TRNASYNTHVAL"/>
</dbReference>
<feature type="domain" description="Methionyl/Valyl/Leucyl/Isoleucyl-tRNA synthetase anticodon-binding" evidence="14">
    <location>
        <begin position="765"/>
        <end position="916"/>
    </location>
</feature>
<dbReference type="SUPFAM" id="SSF52374">
    <property type="entry name" value="Nucleotidylyl transferase"/>
    <property type="match status" value="1"/>
</dbReference>
<dbReference type="InterPro" id="IPR009008">
    <property type="entry name" value="Val/Leu/Ile-tRNA-synth_edit"/>
</dbReference>
<keyword evidence="7 11" id="KW-0030">Aminoacyl-tRNA synthetase</keyword>
<accession>A0A7M7JRQ8</accession>
<dbReference type="Gene3D" id="3.90.740.10">
    <property type="entry name" value="Valyl/Leucyl/Isoleucyl-tRNA synthetase, editing domain"/>
    <property type="match status" value="1"/>
</dbReference>
<proteinExistence type="inferred from homology"/>
<keyword evidence="5 11" id="KW-0067">ATP-binding</keyword>